<proteinExistence type="inferred from homology"/>
<dbReference type="GO" id="GO:0016705">
    <property type="term" value="F:oxidoreductase activity, acting on paired donors, with incorporation or reduction of molecular oxygen"/>
    <property type="evidence" value="ECO:0007669"/>
    <property type="project" value="InterPro"/>
</dbReference>
<dbReference type="InterPro" id="IPR036396">
    <property type="entry name" value="Cyt_P450_sf"/>
</dbReference>
<keyword evidence="7" id="KW-1185">Reference proteome</keyword>
<comment type="caution">
    <text evidence="6">The sequence shown here is derived from an EMBL/GenBank/DDBJ whole genome shotgun (WGS) entry which is preliminary data.</text>
</comment>
<evidence type="ECO:0000256" key="4">
    <source>
        <dbReference type="ARBA" id="ARBA00023004"/>
    </source>
</evidence>
<dbReference type="GO" id="GO:0005506">
    <property type="term" value="F:iron ion binding"/>
    <property type="evidence" value="ECO:0007669"/>
    <property type="project" value="InterPro"/>
</dbReference>
<evidence type="ECO:0000313" key="6">
    <source>
        <dbReference type="EMBL" id="KAF8877228.1"/>
    </source>
</evidence>
<dbReference type="AlphaFoldDB" id="A0A9P5N9W5"/>
<feature type="binding site" description="axial binding residue" evidence="5">
    <location>
        <position position="144"/>
    </location>
    <ligand>
        <name>heme</name>
        <dbReference type="ChEBI" id="CHEBI:30413"/>
    </ligand>
    <ligandPart>
        <name>Fe</name>
        <dbReference type="ChEBI" id="CHEBI:18248"/>
    </ligandPart>
</feature>
<evidence type="ECO:0000256" key="3">
    <source>
        <dbReference type="ARBA" id="ARBA00022723"/>
    </source>
</evidence>
<keyword evidence="2 5" id="KW-0349">Heme</keyword>
<reference evidence="6" key="1">
    <citation type="submission" date="2020-11" db="EMBL/GenBank/DDBJ databases">
        <authorList>
            <consortium name="DOE Joint Genome Institute"/>
            <person name="Ahrendt S."/>
            <person name="Riley R."/>
            <person name="Andreopoulos W."/>
            <person name="LaButti K."/>
            <person name="Pangilinan J."/>
            <person name="Ruiz-duenas F.J."/>
            <person name="Barrasa J.M."/>
            <person name="Sanchez-Garcia M."/>
            <person name="Camarero S."/>
            <person name="Miyauchi S."/>
            <person name="Serrano A."/>
            <person name="Linde D."/>
            <person name="Babiker R."/>
            <person name="Drula E."/>
            <person name="Ayuso-Fernandez I."/>
            <person name="Pacheco R."/>
            <person name="Padilla G."/>
            <person name="Ferreira P."/>
            <person name="Barriuso J."/>
            <person name="Kellner H."/>
            <person name="Castanera R."/>
            <person name="Alfaro M."/>
            <person name="Ramirez L."/>
            <person name="Pisabarro A.G."/>
            <person name="Kuo A."/>
            <person name="Tritt A."/>
            <person name="Lipzen A."/>
            <person name="He G."/>
            <person name="Yan M."/>
            <person name="Ng V."/>
            <person name="Cullen D."/>
            <person name="Martin F."/>
            <person name="Rosso M.-N."/>
            <person name="Henrissat B."/>
            <person name="Hibbett D."/>
            <person name="Martinez A.T."/>
            <person name="Grigoriev I.V."/>
        </authorList>
    </citation>
    <scope>NUCLEOTIDE SEQUENCE</scope>
    <source>
        <strain evidence="6">AH 44721</strain>
    </source>
</reference>
<gene>
    <name evidence="6" type="ORF">CPB84DRAFT_1688827</name>
</gene>
<dbReference type="Pfam" id="PF00067">
    <property type="entry name" value="p450"/>
    <property type="match status" value="1"/>
</dbReference>
<dbReference type="SUPFAM" id="SSF48264">
    <property type="entry name" value="Cytochrome P450"/>
    <property type="match status" value="1"/>
</dbReference>
<dbReference type="CDD" id="cd00302">
    <property type="entry name" value="cytochrome_P450"/>
    <property type="match status" value="1"/>
</dbReference>
<dbReference type="Gene3D" id="1.10.630.10">
    <property type="entry name" value="Cytochrome P450"/>
    <property type="match status" value="1"/>
</dbReference>
<dbReference type="PRINTS" id="PR00463">
    <property type="entry name" value="EP450I"/>
</dbReference>
<organism evidence="6 7">
    <name type="scientific">Gymnopilus junonius</name>
    <name type="common">Spectacular rustgill mushroom</name>
    <name type="synonym">Gymnopilus spectabilis subsp. junonius</name>
    <dbReference type="NCBI Taxonomy" id="109634"/>
    <lineage>
        <taxon>Eukaryota</taxon>
        <taxon>Fungi</taxon>
        <taxon>Dikarya</taxon>
        <taxon>Basidiomycota</taxon>
        <taxon>Agaricomycotina</taxon>
        <taxon>Agaricomycetes</taxon>
        <taxon>Agaricomycetidae</taxon>
        <taxon>Agaricales</taxon>
        <taxon>Agaricineae</taxon>
        <taxon>Hymenogastraceae</taxon>
        <taxon>Gymnopilus</taxon>
    </lineage>
</organism>
<dbReference type="GO" id="GO:0020037">
    <property type="term" value="F:heme binding"/>
    <property type="evidence" value="ECO:0007669"/>
    <property type="project" value="InterPro"/>
</dbReference>
<comment type="similarity">
    <text evidence="1">Belongs to the cytochrome P450 family.</text>
</comment>
<comment type="cofactor">
    <cofactor evidence="5">
        <name>heme</name>
        <dbReference type="ChEBI" id="CHEBI:30413"/>
    </cofactor>
</comment>
<evidence type="ECO:0000256" key="2">
    <source>
        <dbReference type="ARBA" id="ARBA00022617"/>
    </source>
</evidence>
<protein>
    <submittedName>
        <fullName evidence="6">Cytochrome P450</fullName>
    </submittedName>
</protein>
<evidence type="ECO:0000256" key="1">
    <source>
        <dbReference type="ARBA" id="ARBA00010617"/>
    </source>
</evidence>
<dbReference type="Proteomes" id="UP000724874">
    <property type="component" value="Unassembled WGS sequence"/>
</dbReference>
<keyword evidence="4 5" id="KW-0408">Iron</keyword>
<dbReference type="InterPro" id="IPR002401">
    <property type="entry name" value="Cyt_P450_E_grp-I"/>
</dbReference>
<dbReference type="OrthoDB" id="1055148at2759"/>
<dbReference type="InterPro" id="IPR001128">
    <property type="entry name" value="Cyt_P450"/>
</dbReference>
<dbReference type="PANTHER" id="PTHR24304">
    <property type="entry name" value="CYTOCHROME P450 FAMILY 7"/>
    <property type="match status" value="1"/>
</dbReference>
<name>A0A9P5N9W5_GYMJU</name>
<evidence type="ECO:0000256" key="5">
    <source>
        <dbReference type="PIRSR" id="PIRSR602401-1"/>
    </source>
</evidence>
<evidence type="ECO:0000313" key="7">
    <source>
        <dbReference type="Proteomes" id="UP000724874"/>
    </source>
</evidence>
<accession>A0A9P5N9W5</accession>
<sequence length="207" mass="23794">ACWLLLNLGAHSEWKQRAVDEYKSLVEKYSSEDSSDPLHKRLSVIPMEAWEDKLPTMDLLIRETLRLTMSGTAIRRNLGPDVEVDNVTVKHGEFLTYQLADTHLNPDIYTNPMEFDPERYREGREEDRKETFAYVGWGVGRHPCVGMKIAKLEIKLIIALILLEFDYKLVDGSGKYPKALPVPDRNDIQQARPLGDPCYLQVHRVEA</sequence>
<feature type="non-terminal residue" evidence="6">
    <location>
        <position position="1"/>
    </location>
</feature>
<dbReference type="InterPro" id="IPR050529">
    <property type="entry name" value="CYP450_sterol_14alpha_dmase"/>
</dbReference>
<dbReference type="EMBL" id="JADNYJ010000173">
    <property type="protein sequence ID" value="KAF8877228.1"/>
    <property type="molecule type" value="Genomic_DNA"/>
</dbReference>
<dbReference type="PANTHER" id="PTHR24304:SF2">
    <property type="entry name" value="24-HYDROXYCHOLESTEROL 7-ALPHA-HYDROXYLASE"/>
    <property type="match status" value="1"/>
</dbReference>
<dbReference type="GO" id="GO:0004497">
    <property type="term" value="F:monooxygenase activity"/>
    <property type="evidence" value="ECO:0007669"/>
    <property type="project" value="InterPro"/>
</dbReference>
<keyword evidence="3 5" id="KW-0479">Metal-binding</keyword>